<dbReference type="PROSITE" id="PS50086">
    <property type="entry name" value="TBC_RABGAP"/>
    <property type="match status" value="1"/>
</dbReference>
<accession>A0AA40LR67</accession>
<organism evidence="5 6">
    <name type="scientific">Cnephaeus nilssonii</name>
    <name type="common">Northern bat</name>
    <name type="synonym">Eptesicus nilssonii</name>
    <dbReference type="NCBI Taxonomy" id="3371016"/>
    <lineage>
        <taxon>Eukaryota</taxon>
        <taxon>Metazoa</taxon>
        <taxon>Chordata</taxon>
        <taxon>Craniata</taxon>
        <taxon>Vertebrata</taxon>
        <taxon>Euteleostomi</taxon>
        <taxon>Mammalia</taxon>
        <taxon>Eutheria</taxon>
        <taxon>Laurasiatheria</taxon>
        <taxon>Chiroptera</taxon>
        <taxon>Yangochiroptera</taxon>
        <taxon>Vespertilionidae</taxon>
        <taxon>Cnephaeus</taxon>
    </lineage>
</organism>
<dbReference type="InterPro" id="IPR032738">
    <property type="entry name" value="Tbc1d30_C"/>
</dbReference>
<dbReference type="Gene3D" id="1.10.8.270">
    <property type="entry name" value="putative rabgap domain of human tbc1 domain family member 14 like domains"/>
    <property type="match status" value="1"/>
</dbReference>
<dbReference type="EMBL" id="JAULJE010000007">
    <property type="protein sequence ID" value="KAK1340948.1"/>
    <property type="molecule type" value="Genomic_DNA"/>
</dbReference>
<dbReference type="InterPro" id="IPR035969">
    <property type="entry name" value="Rab-GAP_TBC_sf"/>
</dbReference>
<proteinExistence type="predicted"/>
<feature type="region of interest" description="Disordered" evidence="3">
    <location>
        <begin position="662"/>
        <end position="716"/>
    </location>
</feature>
<dbReference type="InterPro" id="IPR000195">
    <property type="entry name" value="Rab-GAP-TBC_dom"/>
</dbReference>
<dbReference type="Pfam" id="PF15733">
    <property type="entry name" value="DUF4682"/>
    <property type="match status" value="1"/>
</dbReference>
<dbReference type="FunFam" id="1.10.8.270:FF:000009">
    <property type="entry name" value="TBC1 domain family member 30"/>
    <property type="match status" value="1"/>
</dbReference>
<dbReference type="Gene3D" id="1.10.472.80">
    <property type="entry name" value="Ypt/Rab-GAP domain of gyp1p, domain 3"/>
    <property type="match status" value="1"/>
</dbReference>
<reference evidence="5" key="1">
    <citation type="submission" date="2023-06" db="EMBL/GenBank/DDBJ databases">
        <title>Reference genome for the Northern bat (Eptesicus nilssonii), a most northern bat species.</title>
        <authorList>
            <person name="Laine V.N."/>
            <person name="Pulliainen A.T."/>
            <person name="Lilley T.M."/>
        </authorList>
    </citation>
    <scope>NUCLEOTIDE SEQUENCE</scope>
    <source>
        <strain evidence="5">BLF_Eptnil</strain>
        <tissue evidence="5">Kidney</tissue>
    </source>
</reference>
<evidence type="ECO:0000313" key="5">
    <source>
        <dbReference type="EMBL" id="KAK1340948.1"/>
    </source>
</evidence>
<sequence length="761" mass="83984">MRQDKLPGSLRRGGRCLKRQGGGSGGGVGTILSNVLKKRSCISRTAPRLLCTLEPGVDTKLKFTLEPSLGQNGFQQWYDALKAVARLSTGIPKEWRRKVWLTLADHYLHSIAIDWDKTLRFTFNERSNPDDDSMGIQIVKDLHRTGCSSYCGQEAEQDRVVLKRVLLAYARWNKNVGYCQGFNILAALILEVVEGNEGDALKIMIYLIDKVLPESYFVNNLRALSVDMAVFRDLLRLKLPELSEHLDTLQRTANKESGGGYEPPLTNVFTMQWFLTLFATCLPNHTVLKIWDSVFFEGSEIILRVSLAIWAKLGEQIESCETADEFYSTMGRLTQEMLEHDLLESHDLMQTVYSMAPFPFPQLAELREKYTYNITPFPATVKPTSVSGRHGKIRDSDEENDPDDEDAIANAVGCLGPFSGLLAPELQKYQKQIKEPHEEQSLRSNNIAELSPGAINSCRSEYHAAFNSMMMERMTTDINALKRQYSRIKRKQQQQVHQVYIRADKGPVTSLLPSQVNNSPVINHLLLGKRMKMSNRAARNAVIHIPGHTGGKASPAPYEDLRTKLNSPWRTHIRVHKKALPRPRSQPGCGDTVGLIEEPSEGRGAVRPGAAAGASPSPSPSPGGGGAEGRAGRTVEGQSPEPAFGDADVSTVQVKLEALELNPREAAADPEPRRRPPCPPHLPELPGAPGEDRATGKPAPGGRPRTPLFSPFPSVKPLRKSAAARNLGLYGPTERTPAVHFPHMSRGFGRAAGANGSSKKR</sequence>
<gene>
    <name evidence="5" type="ORF">QTO34_017347</name>
</gene>
<dbReference type="PANTHER" id="PTHR13399">
    <property type="entry name" value="TRANSLOCON-ASSOCIATED PROTEIN TRAP , GAMMA SUBUNIT"/>
    <property type="match status" value="1"/>
</dbReference>
<dbReference type="FunFam" id="1.10.472.80:FF:000011">
    <property type="entry name" value="TBC1 domain family member 30"/>
    <property type="match status" value="1"/>
</dbReference>
<protein>
    <recommendedName>
        <fullName evidence="2">TBC1 domain family member 30</fullName>
    </recommendedName>
</protein>
<comment type="function">
    <text evidence="1">May act as a GTPase-activating protein for Rab family protein(s).</text>
</comment>
<feature type="region of interest" description="Disordered" evidence="3">
    <location>
        <begin position="575"/>
        <end position="647"/>
    </location>
</feature>
<feature type="domain" description="Rab-GAP TBC" evidence="4">
    <location>
        <begin position="90"/>
        <end position="298"/>
    </location>
</feature>
<dbReference type="SMART" id="SM00164">
    <property type="entry name" value="TBC"/>
    <property type="match status" value="1"/>
</dbReference>
<feature type="compositionally biased region" description="Low complexity" evidence="3">
    <location>
        <begin position="602"/>
        <end position="616"/>
    </location>
</feature>
<evidence type="ECO:0000256" key="2">
    <source>
        <dbReference type="ARBA" id="ARBA00067508"/>
    </source>
</evidence>
<evidence type="ECO:0000313" key="6">
    <source>
        <dbReference type="Proteomes" id="UP001177744"/>
    </source>
</evidence>
<dbReference type="Pfam" id="PF00566">
    <property type="entry name" value="RabGAP-TBC"/>
    <property type="match status" value="1"/>
</dbReference>
<evidence type="ECO:0000256" key="3">
    <source>
        <dbReference type="SAM" id="MobiDB-lite"/>
    </source>
</evidence>
<dbReference type="GO" id="GO:0005783">
    <property type="term" value="C:endoplasmic reticulum"/>
    <property type="evidence" value="ECO:0007669"/>
    <property type="project" value="TreeGrafter"/>
</dbReference>
<evidence type="ECO:0000256" key="1">
    <source>
        <dbReference type="ARBA" id="ARBA00043879"/>
    </source>
</evidence>
<dbReference type="PANTHER" id="PTHR13399:SF4">
    <property type="entry name" value="TBC1 DOMAIN FAMILY MEMBER 30"/>
    <property type="match status" value="1"/>
</dbReference>
<comment type="caution">
    <text evidence="5">The sequence shown here is derived from an EMBL/GenBank/DDBJ whole genome shotgun (WGS) entry which is preliminary data.</text>
</comment>
<feature type="compositionally biased region" description="Basic and acidic residues" evidence="3">
    <location>
        <begin position="662"/>
        <end position="674"/>
    </location>
</feature>
<feature type="region of interest" description="Disordered" evidence="3">
    <location>
        <begin position="1"/>
        <end position="25"/>
    </location>
</feature>
<name>A0AA40LR67_CNENI</name>
<feature type="region of interest" description="Disordered" evidence="3">
    <location>
        <begin position="728"/>
        <end position="761"/>
    </location>
</feature>
<keyword evidence="6" id="KW-1185">Reference proteome</keyword>
<dbReference type="Proteomes" id="UP001177744">
    <property type="component" value="Unassembled WGS sequence"/>
</dbReference>
<evidence type="ECO:0000259" key="4">
    <source>
        <dbReference type="PROSITE" id="PS50086"/>
    </source>
</evidence>
<dbReference type="SUPFAM" id="SSF47923">
    <property type="entry name" value="Ypt/Rab-GAP domain of gyp1p"/>
    <property type="match status" value="2"/>
</dbReference>
<feature type="region of interest" description="Disordered" evidence="3">
    <location>
        <begin position="383"/>
        <end position="404"/>
    </location>
</feature>
<dbReference type="AlphaFoldDB" id="A0AA40LR67"/>